<name>Q9PBF7_XYLFA</name>
<dbReference type="EMBL" id="AE003849">
    <property type="protein sequence ID" value="AAF84986.1"/>
    <property type="molecule type" value="Genomic_DNA"/>
</dbReference>
<dbReference type="PIR" id="D82588">
    <property type="entry name" value="D82588"/>
</dbReference>
<organism evidence="1 2">
    <name type="scientific">Xylella fastidiosa (strain 9a5c)</name>
    <dbReference type="NCBI Taxonomy" id="160492"/>
    <lineage>
        <taxon>Bacteria</taxon>
        <taxon>Pseudomonadati</taxon>
        <taxon>Pseudomonadota</taxon>
        <taxon>Gammaproteobacteria</taxon>
        <taxon>Lysobacterales</taxon>
        <taxon>Lysobacteraceae</taxon>
        <taxon>Xylella</taxon>
    </lineage>
</organism>
<dbReference type="Proteomes" id="UP000000812">
    <property type="component" value="Chromosome"/>
</dbReference>
<dbReference type="AlphaFoldDB" id="Q9PBF7"/>
<gene>
    <name evidence="1" type="ordered locus">XF_2187</name>
</gene>
<accession>Q9PBF7</accession>
<dbReference type="KEGG" id="xfa:XF_2187"/>
<sequence>MQGDICFGYGPGMCMESIQASVDVCMSVWDAFLSDVDVSCCGRFMCRCEWFW</sequence>
<reference evidence="1 2" key="1">
    <citation type="journal article" date="2000" name="Nature">
        <title>The genome sequence of the plant pathogen Xylella fastidiosa.</title>
        <authorList>
            <person name="Simpson A.J."/>
            <person name="Reinach F.C."/>
            <person name="Arruda P."/>
            <person name="Abreu F.A."/>
            <person name="Acencio M."/>
            <person name="Alvarenga R."/>
            <person name="Alves L.M."/>
            <person name="Araya J.E."/>
            <person name="Baia G.S."/>
            <person name="Baptista C.S."/>
            <person name="Barros M.H."/>
            <person name="Bonaccorsi E.D."/>
            <person name="Bordin S."/>
            <person name="Bove J.M."/>
            <person name="Briones M.R."/>
            <person name="Bueno M.R."/>
            <person name="Camargo A.A."/>
            <person name="Camargo L.E."/>
            <person name="Carraro D.M."/>
            <person name="Carrer H."/>
            <person name="Colauto N.B."/>
            <person name="Colombo C."/>
            <person name="Costa F.F."/>
            <person name="Costa M.C."/>
            <person name="Costa-Neto C.M."/>
            <person name="Coutinho L.L."/>
            <person name="Cristofani M."/>
            <person name="Dias-Neto E."/>
            <person name="Docena C."/>
            <person name="El-Dorry H."/>
            <person name="Facincani A.P."/>
            <person name="Ferreira A.J."/>
            <person name="Ferreira V.C."/>
            <person name="Ferro J.A."/>
            <person name="Fraga J.S."/>
            <person name="Franca S.C."/>
            <person name="Franco M.C."/>
            <person name="Frohme M."/>
            <person name="Furlan L.R."/>
            <person name="Garnier M."/>
            <person name="Goldman G.H."/>
            <person name="Goldman M.H."/>
            <person name="Gomes S.L."/>
            <person name="Gruber A."/>
            <person name="Ho P.L."/>
            <person name="Hoheisel J.D."/>
            <person name="Junqueira M.L."/>
            <person name="Kemper E.L."/>
            <person name="Kitajima J.P."/>
            <person name="Krieger J.E."/>
            <person name="Kuramae E.E."/>
            <person name="Laigret F."/>
            <person name="Lambais M.R."/>
            <person name="Leite L.C."/>
            <person name="Lemos E.G."/>
            <person name="Lemos M.V."/>
            <person name="Lopes S.A."/>
            <person name="Lopes C.R."/>
            <person name="Machado J.A."/>
            <person name="Machado M.A."/>
            <person name="Madeira A.M."/>
            <person name="Madeira H.M."/>
            <person name="Marino C.L."/>
            <person name="Marques M.V."/>
            <person name="Martins E.A."/>
            <person name="Martins E.M."/>
            <person name="Matsukuma A.Y."/>
            <person name="Menck C.F."/>
            <person name="Miracca E.C."/>
            <person name="Miyaki C.Y."/>
            <person name="Monteriro-Vitorello C.B."/>
            <person name="Moon D.H."/>
            <person name="Nagai M.A."/>
            <person name="Nascimento A.L."/>
            <person name="Netto L.E."/>
            <person name="Nhani A.Jr."/>
            <person name="Nobrega F.G."/>
            <person name="Nunes L.R."/>
            <person name="Oliveira M.A."/>
            <person name="de Oliveira M.C."/>
            <person name="de Oliveira R.C."/>
            <person name="Palmieri D.A."/>
            <person name="Paris A."/>
            <person name="Peixoto B.R."/>
            <person name="Pereira G.A."/>
            <person name="Pereira H.A.Jr."/>
            <person name="Pesquero J.B."/>
            <person name="Quaggio R.B."/>
            <person name="Roberto P.G."/>
            <person name="Rodrigues V."/>
            <person name="de M Rosa A.J."/>
            <person name="de Rosa V.E.Jr."/>
            <person name="de Sa R.G."/>
            <person name="Santelli R.V."/>
            <person name="Sawasaki H.E."/>
            <person name="da Silva A.C."/>
            <person name="da Silva A.M."/>
            <person name="da Silva F.R."/>
            <person name="da Silva W.A.Jr."/>
            <person name="da Silveira J.F."/>
            <person name="Silvestri M.L."/>
            <person name="Siqueira W.J."/>
            <person name="de Souza A.A."/>
            <person name="de Souza A.P."/>
            <person name="Terenzi M.F."/>
            <person name="Truffi D."/>
            <person name="Tsai S.M."/>
            <person name="Tsuhako M.H."/>
            <person name="Vallada H."/>
            <person name="Van Sluys M.A."/>
            <person name="Verjovski-Almeida S."/>
            <person name="Vettore A.L."/>
            <person name="Zago M.A."/>
            <person name="Zatz M."/>
            <person name="Meidanis J."/>
            <person name="Setubal J.C."/>
        </authorList>
    </citation>
    <scope>NUCLEOTIDE SEQUENCE [LARGE SCALE GENOMIC DNA]</scope>
    <source>
        <strain evidence="1 2">9a5c</strain>
    </source>
</reference>
<proteinExistence type="predicted"/>
<dbReference type="HOGENOM" id="CLU_3086379_0_0_6"/>
<evidence type="ECO:0000313" key="2">
    <source>
        <dbReference type="Proteomes" id="UP000000812"/>
    </source>
</evidence>
<protein>
    <submittedName>
        <fullName evidence="1">Uncharacterized protein</fullName>
    </submittedName>
</protein>
<dbReference type="STRING" id="160492.XF_2187"/>
<evidence type="ECO:0000313" key="1">
    <source>
        <dbReference type="EMBL" id="AAF84986.1"/>
    </source>
</evidence>